<name>A0A263CX96_9PSEU</name>
<evidence type="ECO:0000313" key="3">
    <source>
        <dbReference type="Proteomes" id="UP000242444"/>
    </source>
</evidence>
<feature type="transmembrane region" description="Helical" evidence="1">
    <location>
        <begin position="37"/>
        <end position="58"/>
    </location>
</feature>
<feature type="transmembrane region" description="Helical" evidence="1">
    <location>
        <begin position="70"/>
        <end position="89"/>
    </location>
</feature>
<keyword evidence="1" id="KW-0812">Transmembrane</keyword>
<dbReference type="AlphaFoldDB" id="A0A263CX96"/>
<feature type="transmembrane region" description="Helical" evidence="1">
    <location>
        <begin position="125"/>
        <end position="149"/>
    </location>
</feature>
<gene>
    <name evidence="2" type="ORF">CFN78_27275</name>
</gene>
<reference evidence="2 3" key="1">
    <citation type="submission" date="2017-07" db="EMBL/GenBank/DDBJ databases">
        <title>Amycolatopsis antarcticus sp. nov., isolated from the surface of an Antarcticus brown macroalga.</title>
        <authorList>
            <person name="Wang J."/>
            <person name="Leiva S."/>
            <person name="Huang J."/>
            <person name="Huang Y."/>
        </authorList>
    </citation>
    <scope>NUCLEOTIDE SEQUENCE [LARGE SCALE GENOMIC DNA]</scope>
    <source>
        <strain evidence="2 3">AU-G6</strain>
    </source>
</reference>
<dbReference type="InParanoid" id="A0A263CX96"/>
<dbReference type="EMBL" id="NKYE01000026">
    <property type="protein sequence ID" value="OZM70037.1"/>
    <property type="molecule type" value="Genomic_DNA"/>
</dbReference>
<keyword evidence="3" id="KW-1185">Reference proteome</keyword>
<protein>
    <submittedName>
        <fullName evidence="2">Uncharacterized protein</fullName>
    </submittedName>
</protein>
<evidence type="ECO:0000313" key="2">
    <source>
        <dbReference type="EMBL" id="OZM70037.1"/>
    </source>
</evidence>
<evidence type="ECO:0000256" key="1">
    <source>
        <dbReference type="SAM" id="Phobius"/>
    </source>
</evidence>
<accession>A0A263CX96</accession>
<keyword evidence="1" id="KW-1133">Transmembrane helix</keyword>
<keyword evidence="1" id="KW-0472">Membrane</keyword>
<dbReference type="Proteomes" id="UP000242444">
    <property type="component" value="Unassembled WGS sequence"/>
</dbReference>
<proteinExistence type="predicted"/>
<organism evidence="2 3">
    <name type="scientific">Amycolatopsis antarctica</name>
    <dbReference type="NCBI Taxonomy" id="1854586"/>
    <lineage>
        <taxon>Bacteria</taxon>
        <taxon>Bacillati</taxon>
        <taxon>Actinomycetota</taxon>
        <taxon>Actinomycetes</taxon>
        <taxon>Pseudonocardiales</taxon>
        <taxon>Pseudonocardiaceae</taxon>
        <taxon>Amycolatopsis</taxon>
    </lineage>
</organism>
<feature type="transmembrane region" description="Helical" evidence="1">
    <location>
        <begin position="161"/>
        <end position="179"/>
    </location>
</feature>
<sequence length="301" mass="31841">MNPVPVAAGCRSIRSMTSSANDTHLPPPAEWKAGVPVAAILVIALCAGLAVLGAFRGLPEFAAADPDGTLLFIGATTPVYLAVAFTVFAQRFAPRRAASVTTGTIDELDEPVTVLPQSRAGWASALALAVALLLVGAFLASGPILALVFGQSGATDGLVQGALGLALLAGSLVFLGEVLRKRIRPGYVALSPYGVHCRMWNYVGLAAWDLFVPSAAEQHGPMIVLAVPDGDSSAVWRTSPWWRPAELRLQPHVVLRALNLAVDPVLLYHAIRFYEESPELRAELGTRAAAERLVSQDLARR</sequence>
<comment type="caution">
    <text evidence="2">The sequence shown here is derived from an EMBL/GenBank/DDBJ whole genome shotgun (WGS) entry which is preliminary data.</text>
</comment>